<dbReference type="EMBL" id="KX264275">
    <property type="protein sequence ID" value="ANM86561.1"/>
    <property type="molecule type" value="Genomic_DNA"/>
</dbReference>
<evidence type="ECO:0000256" key="8">
    <source>
        <dbReference type="ARBA" id="ARBA00042242"/>
    </source>
</evidence>
<dbReference type="PROSITE" id="PS50975">
    <property type="entry name" value="ATP_GRASP"/>
    <property type="match status" value="1"/>
</dbReference>
<comment type="similarity">
    <text evidence="7">Belongs to the GARS family.</text>
</comment>
<keyword evidence="4 11" id="KW-0547">Nucleotide-binding</keyword>
<dbReference type="Gene3D" id="3.30.470.20">
    <property type="entry name" value="ATP-grasp fold, B domain"/>
    <property type="match status" value="1"/>
</dbReference>
<dbReference type="Gene3D" id="3.30.1490.20">
    <property type="entry name" value="ATP-grasp fold, A domain"/>
    <property type="match status" value="1"/>
</dbReference>
<dbReference type="Pfam" id="PF02844">
    <property type="entry name" value="GARS_N"/>
    <property type="match status" value="1"/>
</dbReference>
<evidence type="ECO:0000256" key="10">
    <source>
        <dbReference type="ARBA" id="ARBA00049057"/>
    </source>
</evidence>
<dbReference type="GO" id="GO:0004641">
    <property type="term" value="F:phosphoribosylformylglycinamidine cyclo-ligase activity"/>
    <property type="evidence" value="ECO:0007669"/>
    <property type="project" value="UniProtKB-EC"/>
</dbReference>
<name>A0A1Z1C4S9_CLAUC</name>
<dbReference type="InterPro" id="IPR016185">
    <property type="entry name" value="PreATP-grasp_dom_sf"/>
</dbReference>
<dbReference type="GO" id="GO:0005524">
    <property type="term" value="F:ATP binding"/>
    <property type="evidence" value="ECO:0007669"/>
    <property type="project" value="UniProtKB-UniRule"/>
</dbReference>
<dbReference type="PANTHER" id="PTHR43472">
    <property type="entry name" value="PHOSPHORIBOSYLAMINE--GLYCINE LIGASE"/>
    <property type="match status" value="1"/>
</dbReference>
<evidence type="ECO:0000259" key="12">
    <source>
        <dbReference type="PROSITE" id="PS50975"/>
    </source>
</evidence>
<dbReference type="UniPathway" id="UPA00074">
    <property type="reaction ID" value="UER00125"/>
</dbReference>
<dbReference type="EMBL" id="MG777510">
    <property type="protein sequence ID" value="AUW31388.1"/>
    <property type="molecule type" value="Genomic_DNA"/>
</dbReference>
<keyword evidence="6 11" id="KW-0067">ATP-binding</keyword>
<dbReference type="PANTHER" id="PTHR43472:SF1">
    <property type="entry name" value="PHOSPHORIBOSYLAMINE--GLYCINE LIGASE, CHLOROPLASTIC"/>
    <property type="match status" value="1"/>
</dbReference>
<dbReference type="InterPro" id="IPR011761">
    <property type="entry name" value="ATP-grasp"/>
</dbReference>
<accession>A0A1Z1C4S9</accession>
<dbReference type="InterPro" id="IPR020560">
    <property type="entry name" value="PRibGlycinamide_synth_C-dom"/>
</dbReference>
<feature type="domain" description="ATP-grasp" evidence="12">
    <location>
        <begin position="112"/>
        <end position="306"/>
    </location>
</feature>
<evidence type="ECO:0000313" key="13">
    <source>
        <dbReference type="EMBL" id="ANM86561.1"/>
    </source>
</evidence>
<dbReference type="EC" id="6.3.4.13" evidence="2"/>
<comment type="pathway">
    <text evidence="1">Purine metabolism; IMP biosynthesis via de novo pathway; N(1)-(5-phospho-D-ribosyl)glycinamide from 5-phospho-alpha-D-ribose 1-diphosphate: step 2/2.</text>
</comment>
<evidence type="ECO:0000256" key="11">
    <source>
        <dbReference type="PROSITE-ProRule" id="PRU00409"/>
    </source>
</evidence>
<dbReference type="Gene3D" id="3.90.600.10">
    <property type="entry name" value="Phosphoribosylglycinamide synthetase, C-terminal domain"/>
    <property type="match status" value="1"/>
</dbReference>
<dbReference type="SMART" id="SM01209">
    <property type="entry name" value="GARS_A"/>
    <property type="match status" value="1"/>
</dbReference>
<dbReference type="Pfam" id="PF01071">
    <property type="entry name" value="GARS_A"/>
    <property type="match status" value="1"/>
</dbReference>
<dbReference type="InterPro" id="IPR011054">
    <property type="entry name" value="Rudment_hybrid_motif"/>
</dbReference>
<dbReference type="SMART" id="SM01210">
    <property type="entry name" value="GARS_C"/>
    <property type="match status" value="1"/>
</dbReference>
<evidence type="ECO:0000256" key="2">
    <source>
        <dbReference type="ARBA" id="ARBA00013255"/>
    </source>
</evidence>
<evidence type="ECO:0000256" key="9">
    <source>
        <dbReference type="ARBA" id="ARBA00042864"/>
    </source>
</evidence>
<dbReference type="SUPFAM" id="SSF52440">
    <property type="entry name" value="PreATP-grasp domain"/>
    <property type="match status" value="1"/>
</dbReference>
<proteinExistence type="inferred from homology"/>
<reference evidence="13" key="1">
    <citation type="submission" date="2016-05" db="EMBL/GenBank/DDBJ databases">
        <title>Lichen genome sequencing reveals its rich biosynthetic potential.</title>
        <authorList>
            <person name="Bertrand R.L."/>
            <person name="Abdel-Hameed M."/>
            <person name="Sorensen J.L."/>
        </authorList>
    </citation>
    <scope>NUCLEOTIDE SEQUENCE</scope>
</reference>
<evidence type="ECO:0000256" key="7">
    <source>
        <dbReference type="ARBA" id="ARBA00038345"/>
    </source>
</evidence>
<dbReference type="InterPro" id="IPR000115">
    <property type="entry name" value="PRibGlycinamide_synth"/>
</dbReference>
<evidence type="ECO:0000256" key="5">
    <source>
        <dbReference type="ARBA" id="ARBA00022755"/>
    </source>
</evidence>
<evidence type="ECO:0000256" key="1">
    <source>
        <dbReference type="ARBA" id="ARBA00005174"/>
    </source>
</evidence>
<protein>
    <recommendedName>
        <fullName evidence="2">phosphoribosylamine--glycine ligase</fullName>
        <ecNumber evidence="2">6.3.4.13</ecNumber>
    </recommendedName>
    <alternativeName>
        <fullName evidence="8">Glycinamide ribonucleotide synthetase</fullName>
    </alternativeName>
    <alternativeName>
        <fullName evidence="9">Phosphoribosylglycinamide synthetase</fullName>
    </alternativeName>
</protein>
<dbReference type="InterPro" id="IPR020561">
    <property type="entry name" value="PRibGlycinamid_synth_ATP-grasp"/>
</dbReference>
<dbReference type="Pfam" id="PF02843">
    <property type="entry name" value="GARS_C"/>
    <property type="match status" value="1"/>
</dbReference>
<dbReference type="GO" id="GO:0009113">
    <property type="term" value="P:purine nucleobase biosynthetic process"/>
    <property type="evidence" value="ECO:0007669"/>
    <property type="project" value="InterPro"/>
</dbReference>
<dbReference type="InterPro" id="IPR037123">
    <property type="entry name" value="PRibGlycinamide_synth_C_sf"/>
</dbReference>
<evidence type="ECO:0000256" key="3">
    <source>
        <dbReference type="ARBA" id="ARBA00022598"/>
    </source>
</evidence>
<keyword evidence="5" id="KW-0658">Purine biosynthesis</keyword>
<dbReference type="GO" id="GO:0006189">
    <property type="term" value="P:'de novo' IMP biosynthetic process"/>
    <property type="evidence" value="ECO:0007669"/>
    <property type="project" value="UniProtKB-UniPathway"/>
</dbReference>
<dbReference type="InterPro" id="IPR013815">
    <property type="entry name" value="ATP_grasp_subdomain_1"/>
</dbReference>
<sequence length="409" mass="44027">MLRVLLIGKGGREHAISWRLSKSAHVEHIYVVPGNGGTARGSTKVSNVETVMADDYPSLIKLAKDLQIGLVVAGDDKAVVEGIEGFCSEANIPCFAPTKAAATIEGSKTWAKDFMHRHGIPTAAYGNFSNYEQANSYLHTASYPVVIKASGLAAGKGVIIAESYYDADEALQDFMVRGKFGMAGASVVIEEFLDGDEASILTFSDGITTRTRHRAKTTSVSSMMTVALTLAVMERIEQDILRPTFEGLKSEGLTYTGMLFTGLMLTKSGPKVLEYNARFGDPETQSVLLLLDEDTDLAEIMVACVDQCLEQVKINIKAGFACNIVVVASGYPEHFAQGDLIKVGPLPDGVIIFHAGTRVVDERLVTAGGRVLSVAATGMTLNMAVANAYRAVESIQFAKMFYRKDIGFK</sequence>
<dbReference type="Gene3D" id="3.40.50.20">
    <property type="match status" value="1"/>
</dbReference>
<evidence type="ECO:0000256" key="6">
    <source>
        <dbReference type="ARBA" id="ARBA00022840"/>
    </source>
</evidence>
<dbReference type="InterPro" id="IPR020562">
    <property type="entry name" value="PRibGlycinamide_synth_N"/>
</dbReference>
<dbReference type="PROSITE" id="PS00184">
    <property type="entry name" value="GARS"/>
    <property type="match status" value="1"/>
</dbReference>
<keyword evidence="3 13" id="KW-0436">Ligase</keyword>
<dbReference type="GO" id="GO:0046872">
    <property type="term" value="F:metal ion binding"/>
    <property type="evidence" value="ECO:0007669"/>
    <property type="project" value="InterPro"/>
</dbReference>
<comment type="catalytic activity">
    <reaction evidence="10">
        <text>2-formamido-N(1)-(5-O-phospho-beta-D-ribosyl)acetamidine + ATP = 5-amino-1-(5-phospho-beta-D-ribosyl)imidazole + ADP + phosphate + H(+)</text>
        <dbReference type="Rhea" id="RHEA:23032"/>
        <dbReference type="ChEBI" id="CHEBI:15378"/>
        <dbReference type="ChEBI" id="CHEBI:30616"/>
        <dbReference type="ChEBI" id="CHEBI:43474"/>
        <dbReference type="ChEBI" id="CHEBI:137981"/>
        <dbReference type="ChEBI" id="CHEBI:147287"/>
        <dbReference type="ChEBI" id="CHEBI:456216"/>
        <dbReference type="EC" id="6.3.3.1"/>
    </reaction>
</comment>
<dbReference type="SUPFAM" id="SSF51246">
    <property type="entry name" value="Rudiment single hybrid motif"/>
    <property type="match status" value="1"/>
</dbReference>
<dbReference type="GO" id="GO:0004637">
    <property type="term" value="F:phosphoribosylamine-glycine ligase activity"/>
    <property type="evidence" value="ECO:0007669"/>
    <property type="project" value="UniProtKB-EC"/>
</dbReference>
<reference evidence="14" key="2">
    <citation type="submission" date="2017-12" db="EMBL/GenBank/DDBJ databases">
        <title>Genome Sequencing Reveals a Rich Biosynthetic Potential.</title>
        <authorList>
            <person name="Bertrand R.L."/>
            <person name="Abdel-Hameed M.E."/>
            <person name="Sorensen J.L."/>
        </authorList>
    </citation>
    <scope>NUCLEOTIDE SEQUENCE</scope>
</reference>
<organism evidence="13">
    <name type="scientific">Cladonia uncialis subsp. uncialis</name>
    <dbReference type="NCBI Taxonomy" id="180999"/>
    <lineage>
        <taxon>Eukaryota</taxon>
        <taxon>Fungi</taxon>
        <taxon>Dikarya</taxon>
        <taxon>Ascomycota</taxon>
        <taxon>Pezizomycotina</taxon>
        <taxon>Lecanoromycetes</taxon>
        <taxon>OSLEUM clade</taxon>
        <taxon>Lecanoromycetidae</taxon>
        <taxon>Lecanorales</taxon>
        <taxon>Lecanorineae</taxon>
        <taxon>Cladoniaceae</taxon>
        <taxon>Cladonia</taxon>
    </lineage>
</organism>
<dbReference type="FunFam" id="3.30.1490.20:FF:000006">
    <property type="entry name" value="phosphoribosylamine--glycine ligase, chloroplastic-like"/>
    <property type="match status" value="1"/>
</dbReference>
<dbReference type="SUPFAM" id="SSF56059">
    <property type="entry name" value="Glutathione synthetase ATP-binding domain-like"/>
    <property type="match status" value="1"/>
</dbReference>
<evidence type="ECO:0000256" key="4">
    <source>
        <dbReference type="ARBA" id="ARBA00022741"/>
    </source>
</evidence>
<evidence type="ECO:0000313" key="14">
    <source>
        <dbReference type="EMBL" id="AUW31388.1"/>
    </source>
</evidence>
<dbReference type="AlphaFoldDB" id="A0A1Z1C4S9"/>
<dbReference type="InterPro" id="IPR020559">
    <property type="entry name" value="PRibGlycinamide_synth_CS"/>
</dbReference>